<protein>
    <submittedName>
        <fullName evidence="1">Uncharacterized protein</fullName>
    </submittedName>
</protein>
<organism evidence="1 2">
    <name type="scientific">Ancylostoma ceylanicum</name>
    <dbReference type="NCBI Taxonomy" id="53326"/>
    <lineage>
        <taxon>Eukaryota</taxon>
        <taxon>Metazoa</taxon>
        <taxon>Ecdysozoa</taxon>
        <taxon>Nematoda</taxon>
        <taxon>Chromadorea</taxon>
        <taxon>Rhabditida</taxon>
        <taxon>Rhabditina</taxon>
        <taxon>Rhabditomorpha</taxon>
        <taxon>Strongyloidea</taxon>
        <taxon>Ancylostomatidae</taxon>
        <taxon>Ancylostomatinae</taxon>
        <taxon>Ancylostoma</taxon>
    </lineage>
</organism>
<evidence type="ECO:0000313" key="2">
    <source>
        <dbReference type="Proteomes" id="UP000024635"/>
    </source>
</evidence>
<dbReference type="EMBL" id="JARK01001377">
    <property type="protein sequence ID" value="EYC14226.1"/>
    <property type="molecule type" value="Genomic_DNA"/>
</dbReference>
<keyword evidence="2" id="KW-1185">Reference proteome</keyword>
<proteinExistence type="predicted"/>
<dbReference type="Proteomes" id="UP000024635">
    <property type="component" value="Unassembled WGS sequence"/>
</dbReference>
<gene>
    <name evidence="1" type="primary">Acey_s0041.g413</name>
    <name evidence="1" type="ORF">Y032_0041g413</name>
</gene>
<reference evidence="2" key="1">
    <citation type="journal article" date="2015" name="Nat. Genet.">
        <title>The genome and transcriptome of the zoonotic hookworm Ancylostoma ceylanicum identify infection-specific gene families.</title>
        <authorList>
            <person name="Schwarz E.M."/>
            <person name="Hu Y."/>
            <person name="Antoshechkin I."/>
            <person name="Miller M.M."/>
            <person name="Sternberg P.W."/>
            <person name="Aroian R.V."/>
        </authorList>
    </citation>
    <scope>NUCLEOTIDE SEQUENCE</scope>
    <source>
        <strain evidence="2">HY135</strain>
    </source>
</reference>
<name>A0A016UH33_9BILA</name>
<evidence type="ECO:0000313" key="1">
    <source>
        <dbReference type="EMBL" id="EYC14226.1"/>
    </source>
</evidence>
<comment type="caution">
    <text evidence="1">The sequence shown here is derived from an EMBL/GenBank/DDBJ whole genome shotgun (WGS) entry which is preliminary data.</text>
</comment>
<sequence length="72" mass="7982">MNELFECPAFLKNRMNELFEYSNISTNIFDSVTSILDLGFVPCELPSQVYDMLSSSSPSAPSTIARARGATR</sequence>
<accession>A0A016UH33</accession>
<dbReference type="AlphaFoldDB" id="A0A016UH33"/>